<evidence type="ECO:0000256" key="15">
    <source>
        <dbReference type="PIRNR" id="PIRNR000854"/>
    </source>
</evidence>
<dbReference type="NCBIfam" id="TIGR01418">
    <property type="entry name" value="PEP_synth"/>
    <property type="match status" value="1"/>
</dbReference>
<comment type="pathway">
    <text evidence="3 15">Carbohydrate biosynthesis; gluconeogenesis.</text>
</comment>
<evidence type="ECO:0000256" key="1">
    <source>
        <dbReference type="ARBA" id="ARBA00001946"/>
    </source>
</evidence>
<reference evidence="19 20" key="1">
    <citation type="journal article" date="2018" name="Genome Biol. Evol.">
        <title>Cladogenesis and Genomic Streamlining in Extracellular Endosymbionts of Tropical Stink Bugs.</title>
        <authorList>
            <person name="Otero-Bravo A."/>
            <person name="Goffredi S."/>
            <person name="Sabree Z.L."/>
        </authorList>
    </citation>
    <scope>NUCLEOTIDE SEQUENCE [LARGE SCALE GENOMIC DNA]</scope>
    <source>
        <strain evidence="19 20">SoET</strain>
    </source>
</reference>
<evidence type="ECO:0000256" key="3">
    <source>
        <dbReference type="ARBA" id="ARBA00004742"/>
    </source>
</evidence>
<dbReference type="SUPFAM" id="SSF51621">
    <property type="entry name" value="Phosphoenolpyruvate/pyruvate domain"/>
    <property type="match status" value="1"/>
</dbReference>
<dbReference type="PIRSF" id="PIRSF000854">
    <property type="entry name" value="PEP_synthase"/>
    <property type="match status" value="1"/>
</dbReference>
<dbReference type="InterPro" id="IPR008279">
    <property type="entry name" value="PEP-util_enz_mobile_dom"/>
</dbReference>
<dbReference type="InterPro" id="IPR036637">
    <property type="entry name" value="Phosphohistidine_dom_sf"/>
</dbReference>
<dbReference type="FunFam" id="3.30.1490.20:FF:000010">
    <property type="entry name" value="Phosphoenolpyruvate synthase"/>
    <property type="match status" value="1"/>
</dbReference>
<dbReference type="InterPro" id="IPR023151">
    <property type="entry name" value="PEP_util_CS"/>
</dbReference>
<evidence type="ECO:0000256" key="2">
    <source>
        <dbReference type="ARBA" id="ARBA00002988"/>
    </source>
</evidence>
<dbReference type="EMBL" id="PDKS01000001">
    <property type="protein sequence ID" value="PPI87485.1"/>
    <property type="molecule type" value="Genomic_DNA"/>
</dbReference>
<dbReference type="InterPro" id="IPR015813">
    <property type="entry name" value="Pyrv/PenolPyrv_kinase-like_dom"/>
</dbReference>
<evidence type="ECO:0000256" key="9">
    <source>
        <dbReference type="ARBA" id="ARBA00022741"/>
    </source>
</evidence>
<organism evidence="19 20">
    <name type="scientific">Candidatus Pantoea edessiphila</name>
    <dbReference type="NCBI Taxonomy" id="2044610"/>
    <lineage>
        <taxon>Bacteria</taxon>
        <taxon>Pseudomonadati</taxon>
        <taxon>Pseudomonadota</taxon>
        <taxon>Gammaproteobacteria</taxon>
        <taxon>Enterobacterales</taxon>
        <taxon>Erwiniaceae</taxon>
        <taxon>Pantoea</taxon>
    </lineage>
</organism>
<evidence type="ECO:0000313" key="20">
    <source>
        <dbReference type="Proteomes" id="UP000296034"/>
    </source>
</evidence>
<evidence type="ECO:0000259" key="16">
    <source>
        <dbReference type="Pfam" id="PF00391"/>
    </source>
</evidence>
<dbReference type="Pfam" id="PF00391">
    <property type="entry name" value="PEP-utilizers"/>
    <property type="match status" value="1"/>
</dbReference>
<dbReference type="AlphaFoldDB" id="A0A2P5SYS9"/>
<proteinExistence type="inferred from homology"/>
<evidence type="ECO:0000256" key="7">
    <source>
        <dbReference type="ARBA" id="ARBA00022679"/>
    </source>
</evidence>
<dbReference type="Proteomes" id="UP000296034">
    <property type="component" value="Unassembled WGS sequence"/>
</dbReference>
<dbReference type="Gene3D" id="3.30.1490.20">
    <property type="entry name" value="ATP-grasp fold, A domain"/>
    <property type="match status" value="1"/>
</dbReference>
<evidence type="ECO:0000256" key="11">
    <source>
        <dbReference type="ARBA" id="ARBA00022840"/>
    </source>
</evidence>
<evidence type="ECO:0000256" key="13">
    <source>
        <dbReference type="ARBA" id="ARBA00033470"/>
    </source>
</evidence>
<evidence type="ECO:0000256" key="10">
    <source>
        <dbReference type="ARBA" id="ARBA00022777"/>
    </source>
</evidence>
<keyword evidence="8 15" id="KW-0479">Metal-binding</keyword>
<dbReference type="NCBIfam" id="NF005057">
    <property type="entry name" value="PRK06464.1"/>
    <property type="match status" value="1"/>
</dbReference>
<dbReference type="InterPro" id="IPR002192">
    <property type="entry name" value="PPDK_AMP/ATP-bd"/>
</dbReference>
<gene>
    <name evidence="19" type="ORF">CRV11_00935</name>
</gene>
<accession>A0A2P5SYS9</accession>
<feature type="domain" description="PEP-utilising enzyme mobile" evidence="16">
    <location>
        <begin position="389"/>
        <end position="460"/>
    </location>
</feature>
<comment type="similarity">
    <text evidence="4 15">Belongs to the PEP-utilizing enzyme family.</text>
</comment>
<dbReference type="Gene3D" id="3.50.30.10">
    <property type="entry name" value="Phosphohistidine domain"/>
    <property type="match status" value="1"/>
</dbReference>
<keyword evidence="9 15" id="KW-0547">Nucleotide-binding</keyword>
<name>A0A2P5SYS9_9GAMM</name>
<keyword evidence="11 15" id="KW-0067">ATP-binding</keyword>
<evidence type="ECO:0000256" key="14">
    <source>
        <dbReference type="ARBA" id="ARBA00047700"/>
    </source>
</evidence>
<comment type="cofactor">
    <cofactor evidence="1 15">
        <name>Mg(2+)</name>
        <dbReference type="ChEBI" id="CHEBI:18420"/>
    </cofactor>
</comment>
<evidence type="ECO:0000259" key="18">
    <source>
        <dbReference type="Pfam" id="PF02896"/>
    </source>
</evidence>
<dbReference type="Gene3D" id="3.30.470.20">
    <property type="entry name" value="ATP-grasp fold, B domain"/>
    <property type="match status" value="1"/>
</dbReference>
<evidence type="ECO:0000313" key="19">
    <source>
        <dbReference type="EMBL" id="PPI87485.1"/>
    </source>
</evidence>
<comment type="function">
    <text evidence="2 15">Catalyzes the phosphorylation of pyruvate to phosphoenolpyruvate.</text>
</comment>
<dbReference type="RefSeq" id="WP_136131480.1">
    <property type="nucleotide sequence ID" value="NZ_PDKS01000001.1"/>
</dbReference>
<dbReference type="InterPro" id="IPR018274">
    <property type="entry name" value="PEP_util_AS"/>
</dbReference>
<sequence>MLSKTGKPLILWYHQINIKDIKIVGGKNASIGEMINKLSSLGINVPNGYVTTSYAFNQFLNQDGMNHKIYELLNNSDLNDIDTLNKVSKEIRQWILNKPLPTQLKTEICTAYNQIISDDNNASFAIRSSATAEDLADASFAGQQETYLNIKNIDSILIAVKKVYASLFNARAISYRIHKGYNHNDIYLSVGIQQMVRSDLACSGVIFTIDTESGFDKVVFITASLGLGEMIVQGAVNPDEFYIYKPALTSNKQSIIRRNMGSKKVRMVYSADSTINNHPVCIESVPQSERNQFCLNDKDIQLLARQAVLIEQHYNNPMDIEWAKDGKTGKLFILQARPETVYSNNNNNIIEHYVLKEKSEILIQGRAIGNKIGCGKVKIILNVNNINLIENGDVLVTDLTGPDWEPIMKKVSAIVTNRGGRTCHAAIIARELGIPAVVGCGNATDRLKDISKITVSCAEGDSGYVYNNLLKFTINSSKIDNMPKLPLDIMMNIGNPDLAFNFASLPNKGIGLARIEFIISSMIKVHPKALLEFDGQTEDKKKQILKIINGYQDPVEFYVARLTEGISTLASAFFPKKVILRFSDFKTNEYSNLIGGKEYEIKEENPMIGFRGAVRYTDDSFRDCFALECEAIKRARNEIGLTNIEIMVPFVRTIEQAQGIIKELSDLGLHRGNNGLKIHMMCEIPSNALLAEQFLQYFDGFSIGSNDMTQLTLGVDRDSDLLAPLFNEFDESLKILFSLAINAAKKHNKYIGICGQGISDNPDFAVWLIQQGIDSLSLNPDNIVESWLKIAKLVNRF</sequence>
<feature type="domain" description="Pyruvate phosphate dikinase AMP/ATP-binding" evidence="17">
    <location>
        <begin position="22"/>
        <end position="350"/>
    </location>
</feature>
<dbReference type="OrthoDB" id="9765468at2"/>
<dbReference type="UniPathway" id="UPA00138"/>
<dbReference type="GO" id="GO:0046872">
    <property type="term" value="F:metal ion binding"/>
    <property type="evidence" value="ECO:0007669"/>
    <property type="project" value="UniProtKB-KW"/>
</dbReference>
<dbReference type="Pfam" id="PF01326">
    <property type="entry name" value="PPDK_N"/>
    <property type="match status" value="1"/>
</dbReference>
<dbReference type="GO" id="GO:0005524">
    <property type="term" value="F:ATP binding"/>
    <property type="evidence" value="ECO:0007669"/>
    <property type="project" value="UniProtKB-KW"/>
</dbReference>
<dbReference type="FunFam" id="3.50.30.10:FF:000002">
    <property type="entry name" value="Phosphoenolpyruvate synthase"/>
    <property type="match status" value="1"/>
</dbReference>
<evidence type="ECO:0000256" key="4">
    <source>
        <dbReference type="ARBA" id="ARBA00007837"/>
    </source>
</evidence>
<dbReference type="InterPro" id="IPR006319">
    <property type="entry name" value="PEP_synth"/>
</dbReference>
<keyword evidence="10 15" id="KW-0418">Kinase</keyword>
<dbReference type="PROSITE" id="PS00370">
    <property type="entry name" value="PEP_ENZYMES_PHOS_SITE"/>
    <property type="match status" value="1"/>
</dbReference>
<keyword evidence="19" id="KW-0670">Pyruvate</keyword>
<dbReference type="FunFam" id="3.30.470.20:FF:000017">
    <property type="entry name" value="Phosphoenolpyruvate synthase"/>
    <property type="match status" value="1"/>
</dbReference>
<feature type="domain" description="PEP-utilising enzyme C-terminal" evidence="18">
    <location>
        <begin position="487"/>
        <end position="790"/>
    </location>
</feature>
<protein>
    <recommendedName>
        <fullName evidence="6 15">Phosphoenolpyruvate synthase</fullName>
        <shortName evidence="15">PEP synthase</shortName>
        <ecNumber evidence="5 15">2.7.9.2</ecNumber>
    </recommendedName>
    <alternativeName>
        <fullName evidence="13 15">Pyruvate, water dikinase</fullName>
    </alternativeName>
</protein>
<dbReference type="FunFam" id="3.20.20.60:FF:000010">
    <property type="entry name" value="Phosphoenolpyruvate synthase"/>
    <property type="match status" value="1"/>
</dbReference>
<keyword evidence="7 15" id="KW-0808">Transferase</keyword>
<evidence type="ECO:0000256" key="8">
    <source>
        <dbReference type="ARBA" id="ARBA00022723"/>
    </source>
</evidence>
<dbReference type="InterPro" id="IPR013815">
    <property type="entry name" value="ATP_grasp_subdomain_1"/>
</dbReference>
<dbReference type="GO" id="GO:0006094">
    <property type="term" value="P:gluconeogenesis"/>
    <property type="evidence" value="ECO:0007669"/>
    <property type="project" value="UniProtKB-UniPathway"/>
</dbReference>
<dbReference type="PROSITE" id="PS00742">
    <property type="entry name" value="PEP_ENZYMES_2"/>
    <property type="match status" value="1"/>
</dbReference>
<dbReference type="InterPro" id="IPR000121">
    <property type="entry name" value="PEP_util_C"/>
</dbReference>
<dbReference type="GO" id="GO:0008986">
    <property type="term" value="F:pyruvate, water dikinase activity"/>
    <property type="evidence" value="ECO:0007669"/>
    <property type="project" value="UniProtKB-EC"/>
</dbReference>
<evidence type="ECO:0000256" key="6">
    <source>
        <dbReference type="ARBA" id="ARBA00021623"/>
    </source>
</evidence>
<dbReference type="SUPFAM" id="SSF56059">
    <property type="entry name" value="Glutathione synthetase ATP-binding domain-like"/>
    <property type="match status" value="1"/>
</dbReference>
<keyword evidence="12 15" id="KW-0460">Magnesium</keyword>
<evidence type="ECO:0000259" key="17">
    <source>
        <dbReference type="Pfam" id="PF01326"/>
    </source>
</evidence>
<comment type="catalytic activity">
    <reaction evidence="14 15">
        <text>pyruvate + ATP + H2O = phosphoenolpyruvate + AMP + phosphate + 2 H(+)</text>
        <dbReference type="Rhea" id="RHEA:11364"/>
        <dbReference type="ChEBI" id="CHEBI:15361"/>
        <dbReference type="ChEBI" id="CHEBI:15377"/>
        <dbReference type="ChEBI" id="CHEBI:15378"/>
        <dbReference type="ChEBI" id="CHEBI:30616"/>
        <dbReference type="ChEBI" id="CHEBI:43474"/>
        <dbReference type="ChEBI" id="CHEBI:58702"/>
        <dbReference type="ChEBI" id="CHEBI:456215"/>
        <dbReference type="EC" id="2.7.9.2"/>
    </reaction>
</comment>
<dbReference type="Gene3D" id="3.20.20.60">
    <property type="entry name" value="Phosphoenolpyruvate-binding domains"/>
    <property type="match status" value="1"/>
</dbReference>
<comment type="caution">
    <text evidence="19">The sequence shown here is derived from an EMBL/GenBank/DDBJ whole genome shotgun (WGS) entry which is preliminary data.</text>
</comment>
<dbReference type="PANTHER" id="PTHR43030">
    <property type="entry name" value="PHOSPHOENOLPYRUVATE SYNTHASE"/>
    <property type="match status" value="1"/>
</dbReference>
<dbReference type="Pfam" id="PF02896">
    <property type="entry name" value="PEP-utilizers_C"/>
    <property type="match status" value="1"/>
</dbReference>
<dbReference type="EC" id="2.7.9.2" evidence="5 15"/>
<dbReference type="PANTHER" id="PTHR43030:SF1">
    <property type="entry name" value="PHOSPHOENOLPYRUVATE SYNTHASE"/>
    <property type="match status" value="1"/>
</dbReference>
<dbReference type="SUPFAM" id="SSF52009">
    <property type="entry name" value="Phosphohistidine domain"/>
    <property type="match status" value="1"/>
</dbReference>
<evidence type="ECO:0000256" key="5">
    <source>
        <dbReference type="ARBA" id="ARBA00011996"/>
    </source>
</evidence>
<dbReference type="InterPro" id="IPR040442">
    <property type="entry name" value="Pyrv_kinase-like_dom_sf"/>
</dbReference>
<evidence type="ECO:0000256" key="12">
    <source>
        <dbReference type="ARBA" id="ARBA00022842"/>
    </source>
</evidence>